<dbReference type="KEGG" id="bpb:bpr_II273"/>
<reference evidence="2 3" key="1">
    <citation type="journal article" date="2010" name="PLoS ONE">
        <title>The glycobiome of the rumen bacterium Butyrivibrio proteoclasticus B316(T) highlights adaptation to a polysaccharide-rich environment.</title>
        <authorList>
            <person name="Kelly W.J."/>
            <person name="Leahy S.C."/>
            <person name="Altermann E."/>
            <person name="Yeoman C.J."/>
            <person name="Dunne J.C."/>
            <person name="Kong Z."/>
            <person name="Pacheco D.M."/>
            <person name="Li D."/>
            <person name="Noel S.J."/>
            <person name="Moon C.D."/>
            <person name="Cookson A.L."/>
            <person name="Attwood G.T."/>
        </authorList>
    </citation>
    <scope>NUCLEOTIDE SEQUENCE [LARGE SCALE GENOMIC DNA]</scope>
    <source>
        <strain evidence="3">ATCC 51982 / DSM 14932 / B316</strain>
        <plasmid evidence="3">Plasmid pCY360</plasmid>
    </source>
</reference>
<evidence type="ECO:0000313" key="3">
    <source>
        <dbReference type="Proteomes" id="UP000001299"/>
    </source>
</evidence>
<sequence>MSNIGRMGIALVTFILTLAMPLLFFMSYDSKNQQDNTHVKATLTTASYDAVQTISLVDGYAFKSQAQKDNALNAFYMSLAAGYYSVLGVNDTKLVAYLPFVMLVDNDGIYVCYDTNYTSYWSDAAGKPEYADDTYYITPISAYAATYLESASSEPYVVQFTLGDKMTVYSGGRMLAEGSYTVVKDVLKNKYATALATLPFMQTESMYIEEKQAVITNTASRLINKYLNENVAGIDNVGFNLANTQYYFNLSTMQQSWQNALSGPTVVAFYHGPHNRLNNHQVAQVVLAGGELAKTQKYYLSYEHGDRYYHVPGCSHIDSSIYTNFNSMEEAAQAGAYPCPDCIY</sequence>
<keyword evidence="3" id="KW-1185">Reference proteome</keyword>
<proteinExistence type="predicted"/>
<name>E0S478_BUTPB</name>
<dbReference type="Proteomes" id="UP000001299">
    <property type="component" value="Plasmid pCY360"/>
</dbReference>
<protein>
    <submittedName>
        <fullName evidence="2">Uncharacterized protein</fullName>
    </submittedName>
</protein>
<geneLocation type="plasmid" evidence="2 3">
    <name>pCY360</name>
</geneLocation>
<evidence type="ECO:0000313" key="2">
    <source>
        <dbReference type="EMBL" id="ADL36210.1"/>
    </source>
</evidence>
<keyword evidence="1" id="KW-0472">Membrane</keyword>
<evidence type="ECO:0000256" key="1">
    <source>
        <dbReference type="SAM" id="Phobius"/>
    </source>
</evidence>
<organism evidence="2 3">
    <name type="scientific">Butyrivibrio proteoclasticus (strain ATCC 51982 / DSM 14932 / B316)</name>
    <name type="common">Clostridium proteoclasticum</name>
    <dbReference type="NCBI Taxonomy" id="515622"/>
    <lineage>
        <taxon>Bacteria</taxon>
        <taxon>Bacillati</taxon>
        <taxon>Bacillota</taxon>
        <taxon>Clostridia</taxon>
        <taxon>Lachnospirales</taxon>
        <taxon>Lachnospiraceae</taxon>
        <taxon>Butyrivibrio</taxon>
    </lineage>
</organism>
<keyword evidence="1" id="KW-1133">Transmembrane helix</keyword>
<dbReference type="AlphaFoldDB" id="E0S478"/>
<feature type="transmembrane region" description="Helical" evidence="1">
    <location>
        <begin position="7"/>
        <end position="28"/>
    </location>
</feature>
<keyword evidence="1" id="KW-0812">Transmembrane</keyword>
<accession>E0S478</accession>
<keyword evidence="2" id="KW-0614">Plasmid</keyword>
<dbReference type="RefSeq" id="WP_013282859.1">
    <property type="nucleotide sequence ID" value="NC_014389.1"/>
</dbReference>
<dbReference type="EMBL" id="CP001812">
    <property type="protein sequence ID" value="ADL36210.1"/>
    <property type="molecule type" value="Genomic_DNA"/>
</dbReference>
<dbReference type="HOGENOM" id="CLU_805819_0_0_9"/>
<gene>
    <name evidence="2" type="ordered locus">bpr_II273</name>
</gene>